<feature type="chain" id="PRO_5012552901" evidence="7">
    <location>
        <begin position="27"/>
        <end position="347"/>
    </location>
</feature>
<evidence type="ECO:0000256" key="3">
    <source>
        <dbReference type="ARBA" id="ARBA00022723"/>
    </source>
</evidence>
<dbReference type="OrthoDB" id="9779283at2"/>
<feature type="binding site" description="covalent" evidence="6">
    <location>
        <position position="278"/>
    </location>
    <ligand>
        <name>heme c</name>
        <dbReference type="ChEBI" id="CHEBI:61717"/>
    </ligand>
</feature>
<dbReference type="PANTHER" id="PTHR35008">
    <property type="entry name" value="BLL4482 PROTEIN-RELATED"/>
    <property type="match status" value="1"/>
</dbReference>
<protein>
    <submittedName>
        <fullName evidence="9">Sulfur dehydrogenase subunit SoxD</fullName>
    </submittedName>
</protein>
<keyword evidence="3 6" id="KW-0479">Metal-binding</keyword>
<dbReference type="RefSeq" id="WP_085082183.1">
    <property type="nucleotide sequence ID" value="NZ_FXAK01000001.1"/>
</dbReference>
<feature type="domain" description="Cytochrome c" evidence="8">
    <location>
        <begin position="257"/>
        <end position="344"/>
    </location>
</feature>
<dbReference type="InterPro" id="IPR051459">
    <property type="entry name" value="Cytochrome_c-type_DH"/>
</dbReference>
<dbReference type="SUPFAM" id="SSF46626">
    <property type="entry name" value="Cytochrome c"/>
    <property type="match status" value="2"/>
</dbReference>
<keyword evidence="7" id="KW-0732">Signal</keyword>
<reference evidence="9 10" key="1">
    <citation type="submission" date="2017-04" db="EMBL/GenBank/DDBJ databases">
        <authorList>
            <person name="Afonso C.L."/>
            <person name="Miller P.J."/>
            <person name="Scott M.A."/>
            <person name="Spackman E."/>
            <person name="Goraichik I."/>
            <person name="Dimitrov K.M."/>
            <person name="Suarez D.L."/>
            <person name="Swayne D.E."/>
        </authorList>
    </citation>
    <scope>NUCLEOTIDE SEQUENCE [LARGE SCALE GENOMIC DNA]</scope>
    <source>
        <strain evidence="9 10">A2P</strain>
    </source>
</reference>
<dbReference type="PROSITE" id="PS51007">
    <property type="entry name" value="CYTC"/>
    <property type="match status" value="2"/>
</dbReference>
<evidence type="ECO:0000313" key="10">
    <source>
        <dbReference type="Proteomes" id="UP000192936"/>
    </source>
</evidence>
<name>A0A1X7DK98_9PROT</name>
<evidence type="ECO:0000256" key="5">
    <source>
        <dbReference type="ARBA" id="ARBA00023004"/>
    </source>
</evidence>
<dbReference type="AlphaFoldDB" id="A0A1X7DK98"/>
<dbReference type="PANTHER" id="PTHR35008:SF8">
    <property type="entry name" value="ALCOHOL DEHYDROGENASE CYTOCHROME C SUBUNIT"/>
    <property type="match status" value="1"/>
</dbReference>
<dbReference type="Pfam" id="PF13442">
    <property type="entry name" value="Cytochrome_CBB3"/>
    <property type="match status" value="1"/>
</dbReference>
<proteinExistence type="predicted"/>
<evidence type="ECO:0000313" key="9">
    <source>
        <dbReference type="EMBL" id="SMF17076.1"/>
    </source>
</evidence>
<evidence type="ECO:0000256" key="7">
    <source>
        <dbReference type="SAM" id="SignalP"/>
    </source>
</evidence>
<organism evidence="9 10">
    <name type="scientific">Azospirillum oryzae</name>
    <dbReference type="NCBI Taxonomy" id="286727"/>
    <lineage>
        <taxon>Bacteria</taxon>
        <taxon>Pseudomonadati</taxon>
        <taxon>Pseudomonadota</taxon>
        <taxon>Alphaproteobacteria</taxon>
        <taxon>Rhodospirillales</taxon>
        <taxon>Azospirillaceae</taxon>
        <taxon>Azospirillum</taxon>
    </lineage>
</organism>
<dbReference type="GO" id="GO:0009055">
    <property type="term" value="F:electron transfer activity"/>
    <property type="evidence" value="ECO:0007669"/>
    <property type="project" value="InterPro"/>
</dbReference>
<feature type="signal peptide" evidence="7">
    <location>
        <begin position="1"/>
        <end position="26"/>
    </location>
</feature>
<gene>
    <name evidence="9" type="ORF">SAMN02982917_0638</name>
</gene>
<keyword evidence="4" id="KW-0249">Electron transport</keyword>
<evidence type="ECO:0000259" key="8">
    <source>
        <dbReference type="PROSITE" id="PS51007"/>
    </source>
</evidence>
<evidence type="ECO:0000256" key="4">
    <source>
        <dbReference type="ARBA" id="ARBA00022982"/>
    </source>
</evidence>
<dbReference type="STRING" id="286727.SAMN02982917_0638"/>
<dbReference type="GO" id="GO:0005506">
    <property type="term" value="F:iron ion binding"/>
    <property type="evidence" value="ECO:0007669"/>
    <property type="project" value="InterPro"/>
</dbReference>
<keyword evidence="2 6" id="KW-0349">Heme</keyword>
<feature type="domain" description="Cytochrome c" evidence="8">
    <location>
        <begin position="60"/>
        <end position="159"/>
    </location>
</feature>
<evidence type="ECO:0000256" key="1">
    <source>
        <dbReference type="ARBA" id="ARBA00022448"/>
    </source>
</evidence>
<evidence type="ECO:0000256" key="2">
    <source>
        <dbReference type="ARBA" id="ARBA00022617"/>
    </source>
</evidence>
<accession>A0A1X7DK98</accession>
<keyword evidence="1" id="KW-0813">Transport</keyword>
<feature type="binding site" description="covalent" evidence="6">
    <location>
        <position position="274"/>
    </location>
    <ligand>
        <name>heme c</name>
        <dbReference type="ChEBI" id="CHEBI:61717"/>
    </ligand>
</feature>
<dbReference type="PRINTS" id="PR00606">
    <property type="entry name" value="CYTCHROMECID"/>
</dbReference>
<keyword evidence="5 6" id="KW-0408">Iron</keyword>
<evidence type="ECO:0000256" key="6">
    <source>
        <dbReference type="PIRSR" id="PIRSR602324-1"/>
    </source>
</evidence>
<comment type="PTM">
    <text evidence="6">Binds 1 heme c group covalently per subunit.</text>
</comment>
<dbReference type="Pfam" id="PF00034">
    <property type="entry name" value="Cytochrom_C"/>
    <property type="match status" value="1"/>
</dbReference>
<feature type="binding site" description="covalent" evidence="6">
    <location>
        <position position="322"/>
    </location>
    <ligand>
        <name>heme c</name>
        <dbReference type="ChEBI" id="CHEBI:61717"/>
    </ligand>
</feature>
<dbReference type="Gene3D" id="1.10.760.10">
    <property type="entry name" value="Cytochrome c-like domain"/>
    <property type="match status" value="2"/>
</dbReference>
<sequence length="347" mass="36576">MSRSCKAALLASAFGAMLAWTAPVLADGPSSVGRPASPAELKAWDIDVGPDFSGLPKGSGTVSRGMEIWEEKCASCHGTFGESNSVFNPLVGGTTAEDIKTGHVAALKRTDFPARTTFMKVASVSTLYDYIRRAMPWNAPKSLSDDDVYAVLAYLLNLAEIVPDDFTLTDATIRDVQQRMPNRNGMTTAHALWPGLDFPGMAAKPDTANAVCMTNCKPKAELASQLPEHARGAHGNIAEQNRVIGPVRGQRTGPDTAAAEAPSPALALAEKSGCLSCHAVDTRIVGPSYSEIAARYRGKNNAEALVSKVKAGGEGSWGAVPMPPQDDLSIDDAKTLVAWILSGAPQK</sequence>
<dbReference type="GO" id="GO:0020037">
    <property type="term" value="F:heme binding"/>
    <property type="evidence" value="ECO:0007669"/>
    <property type="project" value="InterPro"/>
</dbReference>
<dbReference type="InterPro" id="IPR036909">
    <property type="entry name" value="Cyt_c-like_dom_sf"/>
</dbReference>
<dbReference type="EMBL" id="FXAK01000001">
    <property type="protein sequence ID" value="SMF17076.1"/>
    <property type="molecule type" value="Genomic_DNA"/>
</dbReference>
<dbReference type="Proteomes" id="UP000192936">
    <property type="component" value="Unassembled WGS sequence"/>
</dbReference>
<dbReference type="InterPro" id="IPR002324">
    <property type="entry name" value="Cyt_c_ID"/>
</dbReference>
<dbReference type="InterPro" id="IPR009056">
    <property type="entry name" value="Cyt_c-like_dom"/>
</dbReference>